<organism evidence="1 2">
    <name type="scientific">Mytilus galloprovincialis</name>
    <name type="common">Mediterranean mussel</name>
    <dbReference type="NCBI Taxonomy" id="29158"/>
    <lineage>
        <taxon>Eukaryota</taxon>
        <taxon>Metazoa</taxon>
        <taxon>Spiralia</taxon>
        <taxon>Lophotrochozoa</taxon>
        <taxon>Mollusca</taxon>
        <taxon>Bivalvia</taxon>
        <taxon>Autobranchia</taxon>
        <taxon>Pteriomorphia</taxon>
        <taxon>Mytilida</taxon>
        <taxon>Mytiloidea</taxon>
        <taxon>Mytilidae</taxon>
        <taxon>Mytilinae</taxon>
        <taxon>Mytilus</taxon>
    </lineage>
</organism>
<keyword evidence="2" id="KW-1185">Reference proteome</keyword>
<dbReference type="Proteomes" id="UP000596742">
    <property type="component" value="Unassembled WGS sequence"/>
</dbReference>
<dbReference type="EMBL" id="UYJE01001776">
    <property type="protein sequence ID" value="VDI05091.1"/>
    <property type="molecule type" value="Genomic_DNA"/>
</dbReference>
<evidence type="ECO:0000313" key="2">
    <source>
        <dbReference type="Proteomes" id="UP000596742"/>
    </source>
</evidence>
<gene>
    <name evidence="1" type="ORF">MGAL_10B046562</name>
</gene>
<protein>
    <submittedName>
        <fullName evidence="1">Uncharacterized protein</fullName>
    </submittedName>
</protein>
<evidence type="ECO:0000313" key="1">
    <source>
        <dbReference type="EMBL" id="VDI05091.1"/>
    </source>
</evidence>
<name>A0A8B6CGV3_MYTGA</name>
<comment type="caution">
    <text evidence="1">The sequence shown here is derived from an EMBL/GenBank/DDBJ whole genome shotgun (WGS) entry which is preliminary data.</text>
</comment>
<sequence length="155" mass="18158">ARPDEDWTNDCRDILLSDESGKGKVTQRYMECMYWAYGFPKEEARKFAEMGQKEVMVNNKSKKDFYCSSKNKGTMQFLFLICYMLFWSNILQAHNEQDVTDLEECRNLLLSPEFDDDIETKGELMCMYWAYGYSRDEAASLANQSFQGKYNQSAV</sequence>
<dbReference type="OrthoDB" id="6209386at2759"/>
<dbReference type="AlphaFoldDB" id="A0A8B6CGV3"/>
<accession>A0A8B6CGV3</accession>
<proteinExistence type="predicted"/>
<reference evidence="1" key="1">
    <citation type="submission" date="2018-11" db="EMBL/GenBank/DDBJ databases">
        <authorList>
            <person name="Alioto T."/>
            <person name="Alioto T."/>
        </authorList>
    </citation>
    <scope>NUCLEOTIDE SEQUENCE</scope>
</reference>
<feature type="non-terminal residue" evidence="1">
    <location>
        <position position="1"/>
    </location>
</feature>